<evidence type="ECO:0000256" key="5">
    <source>
        <dbReference type="ARBA" id="ARBA00023002"/>
    </source>
</evidence>
<dbReference type="InterPro" id="IPR006366">
    <property type="entry name" value="CobA/CysG_C"/>
</dbReference>
<dbReference type="Gene3D" id="3.40.50.720">
    <property type="entry name" value="NAD(P)-binding Rossmann-like Domain"/>
    <property type="match status" value="1"/>
</dbReference>
<dbReference type="GO" id="GO:0000103">
    <property type="term" value="P:sulfate assimilation"/>
    <property type="evidence" value="ECO:0007669"/>
    <property type="project" value="InterPro"/>
</dbReference>
<keyword evidence="4" id="KW-0949">S-adenosyl-L-methionine</keyword>
<keyword evidence="13" id="KW-1185">Reference proteome</keyword>
<keyword evidence="6" id="KW-0520">NAD</keyword>
<name>A0A423XCJ1_9PEZI</name>
<evidence type="ECO:0000313" key="13">
    <source>
        <dbReference type="Proteomes" id="UP000285146"/>
    </source>
</evidence>
<dbReference type="Pfam" id="PF00590">
    <property type="entry name" value="TP_methylase"/>
    <property type="match status" value="1"/>
</dbReference>
<evidence type="ECO:0000256" key="7">
    <source>
        <dbReference type="ARBA" id="ARBA00023244"/>
    </source>
</evidence>
<dbReference type="AlphaFoldDB" id="A0A423XCJ1"/>
<dbReference type="InterPro" id="IPR035996">
    <property type="entry name" value="4pyrrol_Methylase_sf"/>
</dbReference>
<feature type="region of interest" description="Disordered" evidence="8">
    <location>
        <begin position="480"/>
        <end position="504"/>
    </location>
</feature>
<feature type="region of interest" description="Disordered" evidence="8">
    <location>
        <begin position="271"/>
        <end position="294"/>
    </location>
</feature>
<dbReference type="Gene3D" id="3.40.1010.10">
    <property type="entry name" value="Cobalt-precorrin-4 Transmethylase, Domain 1"/>
    <property type="match status" value="1"/>
</dbReference>
<dbReference type="EC" id="1.3.1.76" evidence="1"/>
<evidence type="ECO:0000256" key="8">
    <source>
        <dbReference type="SAM" id="MobiDB-lite"/>
    </source>
</evidence>
<dbReference type="GO" id="GO:0032259">
    <property type="term" value="P:methylation"/>
    <property type="evidence" value="ECO:0007669"/>
    <property type="project" value="UniProtKB-KW"/>
</dbReference>
<dbReference type="Gene3D" id="3.30.950.10">
    <property type="entry name" value="Methyltransferase, Cobalt-precorrin-4 Transmethylase, Domain 2"/>
    <property type="match status" value="1"/>
</dbReference>
<dbReference type="STRING" id="1230097.A0A423XCJ1"/>
<dbReference type="InterPro" id="IPR014777">
    <property type="entry name" value="4pyrrole_Mease_sub1"/>
</dbReference>
<evidence type="ECO:0000256" key="3">
    <source>
        <dbReference type="ARBA" id="ARBA00022679"/>
    </source>
</evidence>
<dbReference type="InterPro" id="IPR014776">
    <property type="entry name" value="4pyrrole_Mease_sub2"/>
</dbReference>
<evidence type="ECO:0000259" key="9">
    <source>
        <dbReference type="Pfam" id="PF00590"/>
    </source>
</evidence>
<dbReference type="FunFam" id="3.40.50.720:FF:000504">
    <property type="entry name" value="Siroheme synthase, putative"/>
    <property type="match status" value="1"/>
</dbReference>
<dbReference type="OrthoDB" id="508204at2759"/>
<dbReference type="InterPro" id="IPR000878">
    <property type="entry name" value="4pyrrol_Mease"/>
</dbReference>
<feature type="domain" description="Siroheme biosynthesis protein Met8 C-terminal" evidence="10">
    <location>
        <begin position="231"/>
        <end position="268"/>
    </location>
</feature>
<evidence type="ECO:0000256" key="6">
    <source>
        <dbReference type="ARBA" id="ARBA00023027"/>
    </source>
</evidence>
<dbReference type="SUPFAM" id="SSF75615">
    <property type="entry name" value="Siroheme synthase middle domains-like"/>
    <property type="match status" value="1"/>
</dbReference>
<keyword evidence="5" id="KW-0560">Oxidoreductase</keyword>
<dbReference type="EMBL" id="LKEB01000018">
    <property type="protein sequence ID" value="ROW13667.1"/>
    <property type="molecule type" value="Genomic_DNA"/>
</dbReference>
<evidence type="ECO:0000313" key="12">
    <source>
        <dbReference type="EMBL" id="ROW13667.1"/>
    </source>
</evidence>
<dbReference type="InterPro" id="IPR050161">
    <property type="entry name" value="Siro_Cobalamin_biosynth"/>
</dbReference>
<sequence length="622" mass="66517">MAASYQTSLLTATDCRSHIHLIVGSNSLAGKRCEQSLATGAKPILVAPDNSEPQTTVHYGITNLTDSGKVTWLRQSFTDDLLFSLGREEVGGVVDAVFVTSHNSLGGEGGVSAQHISALCKRNRIPVNVVDSPHLCSFAVLSTHTDGPLQIGITTNGRGCHLASRIRREVAASLPADLGTACAKLGELRRRIQEEDHLLHDALASGGFDEEEGLEQTASFNKLVTEEDLDAMKSRRMRWLSQVCEYWPLRRLAAVSDEDVETVLKSYPGSGSTSIDTGLRPDGDGAKDGITTQNRGRVILAGSGPGHPDLLTRATYKAIQTADIILADKLVPAGVLDLIPRRTPVSIARKFPGNAEQAQQELHEQALEGVKQGKTVLRLKQGDPFIYGRGGEEVEYFRKNGLGDRVLVLPGITSSLSAPLFAGIPATQRDFADQVLICTGTGKKGKPPSPPGYLEGRTCVFLMALHRIGGLVAEITGHLPSELEQPTTSTTTTTSAPISNGADPADDVVHQMIETTPVRESARVTAQPARRLWPRTTPCAVVERASCPDQRVIRTTLEYVAEAIEAEGSRPPGLLVVGRACEALYTPEGGRTWTVEEGFKGLNVDEAEESVAIAAGLTAVVV</sequence>
<dbReference type="Pfam" id="PF14824">
    <property type="entry name" value="Sirohm_synth_M"/>
    <property type="match status" value="1"/>
</dbReference>
<dbReference type="Pfam" id="PF13241">
    <property type="entry name" value="NAD_binding_7"/>
    <property type="match status" value="1"/>
</dbReference>
<keyword evidence="2" id="KW-0489">Methyltransferase</keyword>
<dbReference type="SUPFAM" id="SSF53790">
    <property type="entry name" value="Tetrapyrrole methylase"/>
    <property type="match status" value="1"/>
</dbReference>
<evidence type="ECO:0000256" key="4">
    <source>
        <dbReference type="ARBA" id="ARBA00022691"/>
    </source>
</evidence>
<dbReference type="GO" id="GO:0043115">
    <property type="term" value="F:precorrin-2 dehydrogenase activity"/>
    <property type="evidence" value="ECO:0007669"/>
    <property type="project" value="UniProtKB-EC"/>
</dbReference>
<comment type="caution">
    <text evidence="12">The sequence shown here is derived from an EMBL/GenBank/DDBJ whole genome shotgun (WGS) entry which is preliminary data.</text>
</comment>
<feature type="domain" description="Siroheme synthase central" evidence="11">
    <location>
        <begin position="146"/>
        <end position="172"/>
    </location>
</feature>
<evidence type="ECO:0000259" key="11">
    <source>
        <dbReference type="Pfam" id="PF14824"/>
    </source>
</evidence>
<reference evidence="12 13" key="1">
    <citation type="submission" date="2015-09" db="EMBL/GenBank/DDBJ databases">
        <title>Host preference determinants of Valsa canker pathogens revealed by comparative genomics.</title>
        <authorList>
            <person name="Yin Z."/>
            <person name="Huang L."/>
        </authorList>
    </citation>
    <scope>NUCLEOTIDE SEQUENCE [LARGE SCALE GENOMIC DNA]</scope>
    <source>
        <strain evidence="12 13">SXYLt</strain>
    </source>
</reference>
<dbReference type="InterPro" id="IPR028281">
    <property type="entry name" value="Sirohaem_synthase_central"/>
</dbReference>
<dbReference type="CDD" id="cd11642">
    <property type="entry name" value="SUMT"/>
    <property type="match status" value="1"/>
</dbReference>
<dbReference type="Proteomes" id="UP000285146">
    <property type="component" value="Unassembled WGS sequence"/>
</dbReference>
<evidence type="ECO:0000256" key="1">
    <source>
        <dbReference type="ARBA" id="ARBA00012400"/>
    </source>
</evidence>
<dbReference type="InterPro" id="IPR028162">
    <property type="entry name" value="Met8_C"/>
</dbReference>
<evidence type="ECO:0000256" key="2">
    <source>
        <dbReference type="ARBA" id="ARBA00022603"/>
    </source>
</evidence>
<feature type="domain" description="Tetrapyrrole methylase" evidence="9">
    <location>
        <begin position="297"/>
        <end position="558"/>
    </location>
</feature>
<protein>
    <recommendedName>
        <fullName evidence="1">precorrin-2 dehydrogenase</fullName>
        <ecNumber evidence="1">1.3.1.76</ecNumber>
    </recommendedName>
</protein>
<dbReference type="FunFam" id="3.40.1010.10:FF:000006">
    <property type="entry name" value="Siroheme synthase, putative"/>
    <property type="match status" value="1"/>
</dbReference>
<keyword evidence="7" id="KW-0627">Porphyrin biosynthesis</keyword>
<organism evidence="12 13">
    <name type="scientific">Cytospora leucostoma</name>
    <dbReference type="NCBI Taxonomy" id="1230097"/>
    <lineage>
        <taxon>Eukaryota</taxon>
        <taxon>Fungi</taxon>
        <taxon>Dikarya</taxon>
        <taxon>Ascomycota</taxon>
        <taxon>Pezizomycotina</taxon>
        <taxon>Sordariomycetes</taxon>
        <taxon>Sordariomycetidae</taxon>
        <taxon>Diaporthales</taxon>
        <taxon>Cytosporaceae</taxon>
        <taxon>Cytospora</taxon>
    </lineage>
</organism>
<evidence type="ECO:0000259" key="10">
    <source>
        <dbReference type="Pfam" id="PF14823"/>
    </source>
</evidence>
<dbReference type="InterPro" id="IPR012066">
    <property type="entry name" value="Met1_fungi"/>
</dbReference>
<keyword evidence="3" id="KW-0808">Transferase</keyword>
<dbReference type="GO" id="GO:0004851">
    <property type="term" value="F:uroporphyrin-III C-methyltransferase activity"/>
    <property type="evidence" value="ECO:0007669"/>
    <property type="project" value="InterPro"/>
</dbReference>
<dbReference type="PANTHER" id="PTHR45790">
    <property type="entry name" value="SIROHEME SYNTHASE-RELATED"/>
    <property type="match status" value="1"/>
</dbReference>
<dbReference type="GO" id="GO:0019354">
    <property type="term" value="P:siroheme biosynthetic process"/>
    <property type="evidence" value="ECO:0007669"/>
    <property type="project" value="InterPro"/>
</dbReference>
<accession>A0A423XCJ1</accession>
<dbReference type="PANTHER" id="PTHR45790:SF6">
    <property type="entry name" value="UROPORPHYRINOGEN-III C-METHYLTRANSFERASE"/>
    <property type="match status" value="1"/>
</dbReference>
<dbReference type="PIRSF" id="PIRSF036555">
    <property type="entry name" value="SUMT_yeast"/>
    <property type="match status" value="1"/>
</dbReference>
<proteinExistence type="predicted"/>
<dbReference type="FunCoup" id="A0A423XCJ1">
    <property type="interactions" value="398"/>
</dbReference>
<gene>
    <name evidence="12" type="ORF">VPNG_04567</name>
</gene>
<dbReference type="Pfam" id="PF14823">
    <property type="entry name" value="Sirohm_synth_C"/>
    <property type="match status" value="1"/>
</dbReference>
<dbReference type="InParanoid" id="A0A423XCJ1"/>